<dbReference type="GO" id="GO:0000270">
    <property type="term" value="P:peptidoglycan metabolic process"/>
    <property type="evidence" value="ECO:0007669"/>
    <property type="project" value="TreeGrafter"/>
</dbReference>
<dbReference type="PRINTS" id="PR00922">
    <property type="entry name" value="DADACBPTASE3"/>
</dbReference>
<dbReference type="PROSITE" id="PS51318">
    <property type="entry name" value="TAT"/>
    <property type="match status" value="1"/>
</dbReference>
<dbReference type="EMBL" id="CP022415">
    <property type="protein sequence ID" value="ASM70949.1"/>
    <property type="molecule type" value="Genomic_DNA"/>
</dbReference>
<dbReference type="Gene3D" id="3.40.710.10">
    <property type="entry name" value="DD-peptidase/beta-lactamase superfamily"/>
    <property type="match status" value="1"/>
</dbReference>
<evidence type="ECO:0000313" key="4">
    <source>
        <dbReference type="EMBL" id="ASM70949.1"/>
    </source>
</evidence>
<dbReference type="Pfam" id="PF02113">
    <property type="entry name" value="Peptidase_S13"/>
    <property type="match status" value="1"/>
</dbReference>
<keyword evidence="4" id="KW-0121">Carboxypeptidase</keyword>
<evidence type="ECO:0000256" key="2">
    <source>
        <dbReference type="ARBA" id="ARBA00022801"/>
    </source>
</evidence>
<dbReference type="PANTHER" id="PTHR30023:SF0">
    <property type="entry name" value="PENICILLIN-SENSITIVE CARBOXYPEPTIDASE A"/>
    <property type="match status" value="1"/>
</dbReference>
<dbReference type="NCBIfam" id="TIGR00666">
    <property type="entry name" value="PBP4"/>
    <property type="match status" value="1"/>
</dbReference>
<organism evidence="4 5">
    <name type="scientific">Pseudosulfitobacter pseudonitzschiae</name>
    <dbReference type="NCBI Taxonomy" id="1402135"/>
    <lineage>
        <taxon>Bacteria</taxon>
        <taxon>Pseudomonadati</taxon>
        <taxon>Pseudomonadota</taxon>
        <taxon>Alphaproteobacteria</taxon>
        <taxon>Rhodobacterales</taxon>
        <taxon>Roseobacteraceae</taxon>
        <taxon>Pseudosulfitobacter</taxon>
    </lineage>
</organism>
<dbReference type="KEGG" id="spse:SULPSESMR1_00110"/>
<reference evidence="4 5" key="1">
    <citation type="submission" date="2017-07" db="EMBL/GenBank/DDBJ databases">
        <title>Genome Sequence of Sulfitobacter pseudonitzschiae Strain SMR1 Isolated from a culture of the Diatom Skeletonema marinoi.</title>
        <authorList>
            <person name="Topel M."/>
            <person name="Pinder M.I.M."/>
            <person name="Johansson O.N."/>
            <person name="Kourtchenko O."/>
            <person name="Godhe A."/>
            <person name="Clarke A.K."/>
        </authorList>
    </citation>
    <scope>NUCLEOTIDE SEQUENCE [LARGE SCALE GENOMIC DNA]</scope>
    <source>
        <strain evidence="4 5">SMR1</strain>
    </source>
</reference>
<sequence length="496" mass="52646">MSYPVSRRFFLSASAATLASGAFAGAPDGSLRPRLRGEGFAKKAIAGPEVIVADAKLGGQVCYSVADAKTGLRLEGMNPQTAILPASTAKAITALYALDVLGGDHRFETQVVVTGTVIDGVVSGDLVLLGGGDPSLDTNALATLAANVKAAGIREVRGDLVVYDGGLAQVRTIDPDQPAHVGYSPAVSGIALNYNRVHFEWKRSGGNYAVTMDARSNKYRPDVAMAQMRIEDRSTPVYTYADANGRDDWTVAKGALGTGGARWLPVRKPAIYAGDVFRTMLRSQGIKLPAAKVTATRPSGQVVARHFSDELQLLLKDMLLYSTNLTAEMVGLATTVKRGGAPHTLKDSAAAMNDWAQEVLGVQGIALVDHSGLSEDSRVTADGMVAALVKVYGNNVLQPLLKDIPLRDAKGRPMQASPITVIAKTGTLNFVSGLAGYVTANDGTVMAFAIFAADEDRRAKLTKAQRERPEGARWYNGRAKNMQQELIERWGALYGA</sequence>
<protein>
    <submittedName>
        <fullName evidence="4">D-alanyl-D-alanine carboxypeptidase DacB</fullName>
        <ecNumber evidence="4">3.4.16.4</ecNumber>
    </submittedName>
</protein>
<dbReference type="InterPro" id="IPR000667">
    <property type="entry name" value="Peptidase_S13"/>
</dbReference>
<keyword evidence="2 4" id="KW-0378">Hydrolase</keyword>
<dbReference type="InterPro" id="IPR006311">
    <property type="entry name" value="TAT_signal"/>
</dbReference>
<dbReference type="PANTHER" id="PTHR30023">
    <property type="entry name" value="D-ALANYL-D-ALANINE CARBOXYPEPTIDASE"/>
    <property type="match status" value="1"/>
</dbReference>
<evidence type="ECO:0000313" key="5">
    <source>
        <dbReference type="Proteomes" id="UP000199754"/>
    </source>
</evidence>
<evidence type="ECO:0000256" key="1">
    <source>
        <dbReference type="ARBA" id="ARBA00006096"/>
    </source>
</evidence>
<gene>
    <name evidence="4" type="primary">dacB</name>
    <name evidence="4" type="ORF">SULPSESMR1_00110</name>
</gene>
<feature type="signal peptide" evidence="3">
    <location>
        <begin position="1"/>
        <end position="24"/>
    </location>
</feature>
<comment type="similarity">
    <text evidence="1">Belongs to the peptidase S13 family.</text>
</comment>
<dbReference type="AlphaFoldDB" id="A0A221JW28"/>
<dbReference type="Proteomes" id="UP000199754">
    <property type="component" value="Chromosome"/>
</dbReference>
<dbReference type="STRING" id="1402135.SAMN05444149_102161"/>
<dbReference type="GO" id="GO:0009002">
    <property type="term" value="F:serine-type D-Ala-D-Ala carboxypeptidase activity"/>
    <property type="evidence" value="ECO:0007669"/>
    <property type="project" value="UniProtKB-EC"/>
</dbReference>
<keyword evidence="3" id="KW-0732">Signal</keyword>
<evidence type="ECO:0000256" key="3">
    <source>
        <dbReference type="SAM" id="SignalP"/>
    </source>
</evidence>
<accession>A0A221JW28</accession>
<dbReference type="RefSeq" id="WP_089419073.1">
    <property type="nucleotide sequence ID" value="NZ_CP022415.1"/>
</dbReference>
<proteinExistence type="inferred from homology"/>
<dbReference type="Gene3D" id="3.50.80.20">
    <property type="entry name" value="D-Ala-D-Ala carboxypeptidase C, peptidase S13"/>
    <property type="match status" value="1"/>
</dbReference>
<keyword evidence="5" id="KW-1185">Reference proteome</keyword>
<name>A0A221JW28_9RHOB</name>
<dbReference type="OrthoDB" id="5372081at2"/>
<dbReference type="InterPro" id="IPR012338">
    <property type="entry name" value="Beta-lactam/transpept-like"/>
</dbReference>
<keyword evidence="4" id="KW-0645">Protease</keyword>
<dbReference type="SUPFAM" id="SSF56601">
    <property type="entry name" value="beta-lactamase/transpeptidase-like"/>
    <property type="match status" value="1"/>
</dbReference>
<feature type="chain" id="PRO_5012126420" evidence="3">
    <location>
        <begin position="25"/>
        <end position="496"/>
    </location>
</feature>
<dbReference type="GO" id="GO:0006508">
    <property type="term" value="P:proteolysis"/>
    <property type="evidence" value="ECO:0007669"/>
    <property type="project" value="InterPro"/>
</dbReference>
<dbReference type="EC" id="3.4.16.4" evidence="4"/>